<dbReference type="Pfam" id="PF03080">
    <property type="entry name" value="Neprosin"/>
    <property type="match status" value="1"/>
</dbReference>
<evidence type="ECO:0000313" key="4">
    <source>
        <dbReference type="Proteomes" id="UP000265520"/>
    </source>
</evidence>
<evidence type="ECO:0000259" key="2">
    <source>
        <dbReference type="PROSITE" id="PS52045"/>
    </source>
</evidence>
<proteinExistence type="predicted"/>
<dbReference type="InterPro" id="IPR004314">
    <property type="entry name" value="Neprosin"/>
</dbReference>
<keyword evidence="4" id="KW-1185">Reference proteome</keyword>
<sequence>MLTADQVGWGGSTLTPTGVSSPPMGLGDFPNDDFIYGCYFREVEFRNDSSNGINHGPLGDFIDTYN</sequence>
<feature type="region of interest" description="Disordered" evidence="1">
    <location>
        <begin position="1"/>
        <end position="25"/>
    </location>
</feature>
<evidence type="ECO:0000313" key="3">
    <source>
        <dbReference type="EMBL" id="MCI75278.1"/>
    </source>
</evidence>
<dbReference type="Proteomes" id="UP000265520">
    <property type="component" value="Unassembled WGS sequence"/>
</dbReference>
<dbReference type="PROSITE" id="PS52045">
    <property type="entry name" value="NEPROSIN_PEP_CD"/>
    <property type="match status" value="1"/>
</dbReference>
<evidence type="ECO:0000256" key="1">
    <source>
        <dbReference type="SAM" id="MobiDB-lite"/>
    </source>
</evidence>
<feature type="non-terminal residue" evidence="3">
    <location>
        <position position="66"/>
    </location>
</feature>
<feature type="domain" description="Neprosin PEP catalytic" evidence="2">
    <location>
        <begin position="1"/>
        <end position="66"/>
    </location>
</feature>
<organism evidence="3 4">
    <name type="scientific">Trifolium medium</name>
    <dbReference type="NCBI Taxonomy" id="97028"/>
    <lineage>
        <taxon>Eukaryota</taxon>
        <taxon>Viridiplantae</taxon>
        <taxon>Streptophyta</taxon>
        <taxon>Embryophyta</taxon>
        <taxon>Tracheophyta</taxon>
        <taxon>Spermatophyta</taxon>
        <taxon>Magnoliopsida</taxon>
        <taxon>eudicotyledons</taxon>
        <taxon>Gunneridae</taxon>
        <taxon>Pentapetalae</taxon>
        <taxon>rosids</taxon>
        <taxon>fabids</taxon>
        <taxon>Fabales</taxon>
        <taxon>Fabaceae</taxon>
        <taxon>Papilionoideae</taxon>
        <taxon>50 kb inversion clade</taxon>
        <taxon>NPAAA clade</taxon>
        <taxon>Hologalegina</taxon>
        <taxon>IRL clade</taxon>
        <taxon>Trifolieae</taxon>
        <taxon>Trifolium</taxon>
    </lineage>
</organism>
<comment type="caution">
    <text evidence="3">The sequence shown here is derived from an EMBL/GenBank/DDBJ whole genome shotgun (WGS) entry which is preliminary data.</text>
</comment>
<accession>A0A392UR01</accession>
<reference evidence="3 4" key="1">
    <citation type="journal article" date="2018" name="Front. Plant Sci.">
        <title>Red Clover (Trifolium pratense) and Zigzag Clover (T. medium) - A Picture of Genomic Similarities and Differences.</title>
        <authorList>
            <person name="Dluhosova J."/>
            <person name="Istvanek J."/>
            <person name="Nedelnik J."/>
            <person name="Repkova J."/>
        </authorList>
    </citation>
    <scope>NUCLEOTIDE SEQUENCE [LARGE SCALE GENOMIC DNA]</scope>
    <source>
        <strain evidence="4">cv. 10/8</strain>
        <tissue evidence="3">Leaf</tissue>
    </source>
</reference>
<dbReference type="AlphaFoldDB" id="A0A392UR01"/>
<name>A0A392UR01_9FABA</name>
<dbReference type="EMBL" id="LXQA010878838">
    <property type="protein sequence ID" value="MCI75278.1"/>
    <property type="molecule type" value="Genomic_DNA"/>
</dbReference>
<protein>
    <recommendedName>
        <fullName evidence="2">Neprosin PEP catalytic domain-containing protein</fullName>
    </recommendedName>
</protein>